<dbReference type="KEGG" id="hhl:Halha_0636"/>
<evidence type="ECO:0000313" key="2">
    <source>
        <dbReference type="Proteomes" id="UP000010880"/>
    </source>
</evidence>
<protein>
    <recommendedName>
        <fullName evidence="3">SH3 domain-containing protein</fullName>
    </recommendedName>
</protein>
<evidence type="ECO:0000313" key="1">
    <source>
        <dbReference type="EMBL" id="AGB40609.1"/>
    </source>
</evidence>
<dbReference type="Gene3D" id="2.30.30.40">
    <property type="entry name" value="SH3 Domains"/>
    <property type="match status" value="1"/>
</dbReference>
<evidence type="ECO:0008006" key="3">
    <source>
        <dbReference type="Google" id="ProtNLM"/>
    </source>
</evidence>
<name>L0K8B8_HALHC</name>
<proteinExistence type="predicted"/>
<dbReference type="STRING" id="748449.Halha_0636"/>
<keyword evidence="2" id="KW-1185">Reference proteome</keyword>
<organism evidence="1 2">
    <name type="scientific">Halobacteroides halobius (strain ATCC 35273 / DSM 5150 / MD-1)</name>
    <dbReference type="NCBI Taxonomy" id="748449"/>
    <lineage>
        <taxon>Bacteria</taxon>
        <taxon>Bacillati</taxon>
        <taxon>Bacillota</taxon>
        <taxon>Clostridia</taxon>
        <taxon>Halanaerobiales</taxon>
        <taxon>Halobacteroidaceae</taxon>
        <taxon>Halobacteroides</taxon>
    </lineage>
</organism>
<dbReference type="RefSeq" id="WP_015326335.1">
    <property type="nucleotide sequence ID" value="NC_019978.1"/>
</dbReference>
<dbReference type="NCBIfam" id="NF038353">
    <property type="entry name" value="FxLYD_dom"/>
    <property type="match status" value="1"/>
</dbReference>
<reference evidence="2" key="1">
    <citation type="submission" date="2012-02" db="EMBL/GenBank/DDBJ databases">
        <title>The complete genome of Halobacteroides halobius DSM 5150.</title>
        <authorList>
            <person name="Lucas S."/>
            <person name="Copeland A."/>
            <person name="Lapidus A."/>
            <person name="Glavina del Rio T."/>
            <person name="Dalin E."/>
            <person name="Tice H."/>
            <person name="Bruce D."/>
            <person name="Goodwin L."/>
            <person name="Pitluck S."/>
            <person name="Peters L."/>
            <person name="Mikhailova N."/>
            <person name="Gu W."/>
            <person name="Kyrpides N."/>
            <person name="Mavromatis K."/>
            <person name="Ivanova N."/>
            <person name="Brettin T."/>
            <person name="Detter J.C."/>
            <person name="Han C."/>
            <person name="Larimer F."/>
            <person name="Land M."/>
            <person name="Hauser L."/>
            <person name="Markowitz V."/>
            <person name="Cheng J.-F."/>
            <person name="Hugenholtz P."/>
            <person name="Woyke T."/>
            <person name="Wu D."/>
            <person name="Tindall B."/>
            <person name="Pomrenke H."/>
            <person name="Brambilla E."/>
            <person name="Klenk H.-P."/>
            <person name="Eisen J.A."/>
        </authorList>
    </citation>
    <scope>NUCLEOTIDE SEQUENCE [LARGE SCALE GENOMIC DNA]</scope>
    <source>
        <strain evidence="2">ATCC 35273 / DSM 5150 / MD-1</strain>
    </source>
</reference>
<accession>L0K8B8</accession>
<gene>
    <name evidence="1" type="ordered locus">Halha_0636</name>
</gene>
<dbReference type="EMBL" id="CP003359">
    <property type="protein sequence ID" value="AGB40609.1"/>
    <property type="molecule type" value="Genomic_DNA"/>
</dbReference>
<dbReference type="Proteomes" id="UP000010880">
    <property type="component" value="Chromosome"/>
</dbReference>
<dbReference type="HOGENOM" id="CLU_1487090_0_0_9"/>
<dbReference type="AlphaFoldDB" id="L0K8B8"/>
<sequence>MKHKLIGLLLISLLITGFTVWAQEYLIIKDKEVKLRTEPEGLVITTLPQKSKLKVVNQVGNWIKVKGKVEVEGWIPENTTSSATNKESIATRIDGGFICNKINFINSNGLIKVTGSMTNQSGEGYHIATFIVTVYNEAGEQFGKGYINIGNFAKQETERFSSILSGRFEKVGSYQIRLQEK</sequence>
<dbReference type="InterPro" id="IPR047676">
    <property type="entry name" value="FxLYD_dom"/>
</dbReference>